<sequence length="275" mass="32194">MTVQEKPDLKLALVQTDLFWKDQIANLAMLEEIIMNLQEKVDLIVLPEMFSTGFTMDAEEVAEPMNFFTSRWLRQLSAQTGAVLTGSIVIKEGGHFYNRLLWVEPSGKFSKYDKRHLFRMAQEDHHYSMGTERVVFEWKGWRIFPQICYDLRFPVWSRNRVINDELEYDMLFYVASWPHPRIQAWDILLQARAVENLSYAVGVNRVGQDGNGIPYSGHSAAYNFKGERMAYAENEETILYVSLKYEELKLYREKFPAWRDADHFDLKGSHGIENS</sequence>
<accession>K1LTL3</accession>
<comment type="similarity">
    <text evidence="1">Belongs to the carbon-nitrogen hydrolase superfamily. NIT1/NIT2 family.</text>
</comment>
<evidence type="ECO:0000256" key="2">
    <source>
        <dbReference type="ARBA" id="ARBA00022801"/>
    </source>
</evidence>
<name>K1LTL3_CECL9</name>
<evidence type="ECO:0000256" key="1">
    <source>
        <dbReference type="ARBA" id="ARBA00010613"/>
    </source>
</evidence>
<evidence type="ECO:0000256" key="4">
    <source>
        <dbReference type="ARBA" id="ARBA00052904"/>
    </source>
</evidence>
<dbReference type="RefSeq" id="WP_009186919.1">
    <property type="nucleotide sequence ID" value="NZ_AMGM01000121.1"/>
</dbReference>
<dbReference type="OrthoDB" id="9811121at2"/>
<dbReference type="PANTHER" id="PTHR47799:SF1">
    <property type="entry name" value="OMEGA-AMIDASE YAFV"/>
    <property type="match status" value="1"/>
</dbReference>
<dbReference type="InterPro" id="IPR052737">
    <property type="entry name" value="Omega-amidase_YafV"/>
</dbReference>
<comment type="catalytic activity">
    <reaction evidence="4">
        <text>a monoamide of a dicarboxylate + H2O = a dicarboxylate + NH4(+)</text>
        <dbReference type="Rhea" id="RHEA:11716"/>
        <dbReference type="ChEBI" id="CHEBI:15377"/>
        <dbReference type="ChEBI" id="CHEBI:28938"/>
        <dbReference type="ChEBI" id="CHEBI:28965"/>
        <dbReference type="ChEBI" id="CHEBI:77450"/>
        <dbReference type="EC" id="3.5.1.3"/>
    </reaction>
</comment>
<dbReference type="PANTHER" id="PTHR47799">
    <property type="entry name" value="OMEGA-AMIDASE YAFV"/>
    <property type="match status" value="1"/>
</dbReference>
<dbReference type="GO" id="GO:0106008">
    <property type="term" value="F:2-oxoglutaramate amidase activity"/>
    <property type="evidence" value="ECO:0007669"/>
    <property type="project" value="TreeGrafter"/>
</dbReference>
<dbReference type="InterPro" id="IPR003010">
    <property type="entry name" value="C-N_Hydrolase"/>
</dbReference>
<dbReference type="EC" id="3.5.1.3" evidence="3"/>
<dbReference type="InterPro" id="IPR036526">
    <property type="entry name" value="C-N_Hydrolase_sf"/>
</dbReference>
<organism evidence="7 8">
    <name type="scientific">Cecembia lonarensis (strain CCUG 58316 / KCTC 22772 / LW9)</name>
    <dbReference type="NCBI Taxonomy" id="1225176"/>
    <lineage>
        <taxon>Bacteria</taxon>
        <taxon>Pseudomonadati</taxon>
        <taxon>Bacteroidota</taxon>
        <taxon>Cytophagia</taxon>
        <taxon>Cytophagales</taxon>
        <taxon>Cyclobacteriaceae</taxon>
        <taxon>Cecembia</taxon>
    </lineage>
</organism>
<evidence type="ECO:0000259" key="6">
    <source>
        <dbReference type="PROSITE" id="PS50263"/>
    </source>
</evidence>
<dbReference type="PATRIC" id="fig|1225176.3.peg.4161"/>
<gene>
    <name evidence="7" type="primary">ramA</name>
    <name evidence="7" type="ORF">B879_03898</name>
</gene>
<dbReference type="SUPFAM" id="SSF56317">
    <property type="entry name" value="Carbon-nitrogen hydrolase"/>
    <property type="match status" value="1"/>
</dbReference>
<dbReference type="FunFam" id="3.60.110.10:FF:000004">
    <property type="entry name" value="Carbon-nitrogen hydrolase"/>
    <property type="match status" value="1"/>
</dbReference>
<evidence type="ECO:0000256" key="3">
    <source>
        <dbReference type="ARBA" id="ARBA00039118"/>
    </source>
</evidence>
<reference evidence="7 8" key="1">
    <citation type="journal article" date="2012" name="J. Bacteriol.">
        <title>Draft Genome Sequence of Cecembia lonarensis Strain LW9T, Isolated from Lonar Lake, a Haloalkaline Lake in India.</title>
        <authorList>
            <person name="Shivaji S."/>
            <person name="Ara S."/>
            <person name="Singh A."/>
            <person name="Pinnaka A.K."/>
        </authorList>
    </citation>
    <scope>NUCLEOTIDE SEQUENCE [LARGE SCALE GENOMIC DNA]</scope>
    <source>
        <strain evidence="7 8">LW9</strain>
    </source>
</reference>
<dbReference type="Proteomes" id="UP000004478">
    <property type="component" value="Unassembled WGS sequence"/>
</dbReference>
<dbReference type="EMBL" id="AMGM01000121">
    <property type="protein sequence ID" value="EKB47504.1"/>
    <property type="molecule type" value="Genomic_DNA"/>
</dbReference>
<keyword evidence="8" id="KW-1185">Reference proteome</keyword>
<dbReference type="AlphaFoldDB" id="K1LTL3"/>
<dbReference type="NCBIfam" id="NF007757">
    <property type="entry name" value="PRK10438.1"/>
    <property type="match status" value="1"/>
</dbReference>
<evidence type="ECO:0000313" key="7">
    <source>
        <dbReference type="EMBL" id="EKB47504.1"/>
    </source>
</evidence>
<keyword evidence="2 7" id="KW-0378">Hydrolase</keyword>
<comment type="caution">
    <text evidence="7">The sequence shown here is derived from an EMBL/GenBank/DDBJ whole genome shotgun (WGS) entry which is preliminary data.</text>
</comment>
<dbReference type="CDD" id="cd07575">
    <property type="entry name" value="Xc-1258_like"/>
    <property type="match status" value="1"/>
</dbReference>
<dbReference type="Gene3D" id="3.60.110.10">
    <property type="entry name" value="Carbon-nitrogen hydrolase"/>
    <property type="match status" value="1"/>
</dbReference>
<feature type="domain" description="CN hydrolase" evidence="6">
    <location>
        <begin position="9"/>
        <end position="245"/>
    </location>
</feature>
<proteinExistence type="inferred from homology"/>
<evidence type="ECO:0000313" key="8">
    <source>
        <dbReference type="Proteomes" id="UP000004478"/>
    </source>
</evidence>
<dbReference type="Pfam" id="PF00795">
    <property type="entry name" value="CN_hydrolase"/>
    <property type="match status" value="1"/>
</dbReference>
<protein>
    <recommendedName>
        <fullName evidence="5">Omega-amidase YafV</fullName>
        <ecNumber evidence="3">3.5.1.3</ecNumber>
    </recommendedName>
</protein>
<dbReference type="GO" id="GO:0050152">
    <property type="term" value="F:omega-amidase activity"/>
    <property type="evidence" value="ECO:0007669"/>
    <property type="project" value="UniProtKB-EC"/>
</dbReference>
<dbReference type="PROSITE" id="PS50263">
    <property type="entry name" value="CN_HYDROLASE"/>
    <property type="match status" value="1"/>
</dbReference>
<evidence type="ECO:0000256" key="5">
    <source>
        <dbReference type="ARBA" id="ARBA00072139"/>
    </source>
</evidence>